<dbReference type="InterPro" id="IPR016024">
    <property type="entry name" value="ARM-type_fold"/>
</dbReference>
<dbReference type="InterPro" id="IPR011989">
    <property type="entry name" value="ARM-like"/>
</dbReference>
<organism evidence="7 8">
    <name type="scientific">Laodelphax striatellus</name>
    <name type="common">Small brown planthopper</name>
    <name type="synonym">Delphax striatella</name>
    <dbReference type="NCBI Taxonomy" id="195883"/>
    <lineage>
        <taxon>Eukaryota</taxon>
        <taxon>Metazoa</taxon>
        <taxon>Ecdysozoa</taxon>
        <taxon>Arthropoda</taxon>
        <taxon>Hexapoda</taxon>
        <taxon>Insecta</taxon>
        <taxon>Pterygota</taxon>
        <taxon>Neoptera</taxon>
        <taxon>Paraneoptera</taxon>
        <taxon>Hemiptera</taxon>
        <taxon>Auchenorrhyncha</taxon>
        <taxon>Fulgoroidea</taxon>
        <taxon>Delphacidae</taxon>
        <taxon>Criomorphinae</taxon>
        <taxon>Laodelphax</taxon>
    </lineage>
</organism>
<keyword evidence="5" id="KW-0131">Cell cycle</keyword>
<dbReference type="FunCoup" id="A0A482X8Q4">
    <property type="interactions" value="1962"/>
</dbReference>
<dbReference type="SMR" id="A0A482X8Q4"/>
<dbReference type="GO" id="GO:0000785">
    <property type="term" value="C:chromatin"/>
    <property type="evidence" value="ECO:0007669"/>
    <property type="project" value="TreeGrafter"/>
</dbReference>
<comment type="subcellular location">
    <subcellularLocation>
        <location evidence="1">Nucleus</location>
    </subcellularLocation>
</comment>
<evidence type="ECO:0008006" key="9">
    <source>
        <dbReference type="Google" id="ProtNLM"/>
    </source>
</evidence>
<name>A0A482X8Q4_LAOST</name>
<keyword evidence="3" id="KW-0498">Mitosis</keyword>
<dbReference type="PANTHER" id="PTHR12663:SF0">
    <property type="entry name" value="PRECOCIOUS DISSOCIATION OF SISTERS 5, ISOFORM A"/>
    <property type="match status" value="1"/>
</dbReference>
<evidence type="ECO:0000256" key="1">
    <source>
        <dbReference type="ARBA" id="ARBA00004123"/>
    </source>
</evidence>
<evidence type="ECO:0000256" key="5">
    <source>
        <dbReference type="ARBA" id="ARBA00023306"/>
    </source>
</evidence>
<evidence type="ECO:0000313" key="8">
    <source>
        <dbReference type="Proteomes" id="UP000291343"/>
    </source>
</evidence>
<evidence type="ECO:0000256" key="6">
    <source>
        <dbReference type="SAM" id="MobiDB-lite"/>
    </source>
</evidence>
<protein>
    <recommendedName>
        <fullName evidence="9">Sister chromatid cohesion protein PDS5 homolog B</fullName>
    </recommendedName>
</protein>
<dbReference type="CDD" id="cd19953">
    <property type="entry name" value="PDS5"/>
    <property type="match status" value="1"/>
</dbReference>
<dbReference type="GO" id="GO:0007064">
    <property type="term" value="P:mitotic sister chromatid cohesion"/>
    <property type="evidence" value="ECO:0007669"/>
    <property type="project" value="InterPro"/>
</dbReference>
<dbReference type="EMBL" id="QKKF02015641">
    <property type="protein sequence ID" value="RZF42087.1"/>
    <property type="molecule type" value="Genomic_DNA"/>
</dbReference>
<evidence type="ECO:0000256" key="4">
    <source>
        <dbReference type="ARBA" id="ARBA00023242"/>
    </source>
</evidence>
<dbReference type="InterPro" id="IPR039776">
    <property type="entry name" value="Pds5"/>
</dbReference>
<feature type="region of interest" description="Disordered" evidence="6">
    <location>
        <begin position="1154"/>
        <end position="1222"/>
    </location>
</feature>
<evidence type="ECO:0000313" key="7">
    <source>
        <dbReference type="EMBL" id="RZF42087.1"/>
    </source>
</evidence>
<dbReference type="GO" id="GO:0051301">
    <property type="term" value="P:cell division"/>
    <property type="evidence" value="ECO:0007669"/>
    <property type="project" value="UniProtKB-KW"/>
</dbReference>
<accession>A0A482X8Q4</accession>
<dbReference type="SUPFAM" id="SSF48371">
    <property type="entry name" value="ARM repeat"/>
    <property type="match status" value="2"/>
</dbReference>
<keyword evidence="2" id="KW-0132">Cell division</keyword>
<dbReference type="Proteomes" id="UP000291343">
    <property type="component" value="Unassembled WGS sequence"/>
</dbReference>
<dbReference type="GO" id="GO:0005634">
    <property type="term" value="C:nucleus"/>
    <property type="evidence" value="ECO:0007669"/>
    <property type="project" value="UniProtKB-SubCell"/>
</dbReference>
<dbReference type="Pfam" id="PF20168">
    <property type="entry name" value="PDS5"/>
    <property type="match status" value="1"/>
</dbReference>
<gene>
    <name evidence="7" type="ORF">LSTR_LSTR006680</name>
</gene>
<dbReference type="PANTHER" id="PTHR12663">
    <property type="entry name" value="ANDROGEN INDUCED INHIBITOR OF PROLIFERATION AS3 / PDS5-RELATED"/>
    <property type="match status" value="1"/>
</dbReference>
<dbReference type="GO" id="GO:0006281">
    <property type="term" value="P:DNA repair"/>
    <property type="evidence" value="ECO:0007669"/>
    <property type="project" value="TreeGrafter"/>
</dbReference>
<reference evidence="7 8" key="1">
    <citation type="journal article" date="2017" name="Gigascience">
        <title>Genome sequence of the small brown planthopper, Laodelphax striatellus.</title>
        <authorList>
            <person name="Zhu J."/>
            <person name="Jiang F."/>
            <person name="Wang X."/>
            <person name="Yang P."/>
            <person name="Bao Y."/>
            <person name="Zhao W."/>
            <person name="Wang W."/>
            <person name="Lu H."/>
            <person name="Wang Q."/>
            <person name="Cui N."/>
            <person name="Li J."/>
            <person name="Chen X."/>
            <person name="Luo L."/>
            <person name="Yu J."/>
            <person name="Kang L."/>
            <person name="Cui F."/>
        </authorList>
    </citation>
    <scope>NUCLEOTIDE SEQUENCE [LARGE SCALE GENOMIC DNA]</scope>
    <source>
        <strain evidence="7">Lst14</strain>
    </source>
</reference>
<sequence>MPHEIVYPQGCRPVDETLGADELIRRLKTLAHTLQGMGQVIGKNQQYIPLAIHLAEEPFLSQNSRDVQLLIACCIADVLRVYAPDAPYKDPDQVKTIFLFIIKQLGGLRDPKDPAFKRYFYLLENLAYVKSFNISFEMEDCQEIFCTLFTLMFKIVNDEHSSKVKTFMLDVLCPLITESDVVSNKLLDIILMNIVEPFMSQRKNAYNLAKDLVIKCSDTLEPYIQAFFNHVLILGKEEKGISICSKVYNLIYELNNICPSVLSAVLPQLECKLKSNQEQERLEAVGLLARMFSEKDSTLAKNHPPLWRAFLSRFNDISVQIRIKCVQYSMHFLLNHPDLRPDITETLLTRQHDAEETVRYEVVMAIVSTAKRDFEVVSESEDLLKSVKERTRDKKFKIRKEAMSGLALIYRKHLHASDVPQATKKAVTWMKDKILHGYYMTAMEDRLLVERLLNNSLVPYQLPPDERVDRLYHLWGTIDENATRAFTELLRHQMYLRKAVGDWVALLERPVTDEVTKEISSKLVAISKYLPEPVKSQEFLAKFSTNLYDDQNLWLGMESILRPDINCKDCAEIISLILKKLGQPIMTNLYYNTLKMLMERISSVMIDHLALKELIKCVEDCLQGGNLIEEIGLHPNTAGEKGLKLLNLLSSIFSAHFFREEIITKLMSFLEYDDENVAPYVLSIFRNLGGKYKPIGEEFPEIANQLAPICKKFAESGTPKQAKQAIRCIFANLPKLHDSIFGEILEKIKENLNSESQYYRTAIVALGHIAYTLPDKYPAHIKNIVSRKIVKELLVKESEVSPIGQPHDRDWCSEDNLPDETRCKVDGLKTMARWLLGLKEDAVSAQKTFRMLNAFITHKGDLLQTGRMSKAEMAWLRLTAGCAMLKICEQQGVGDQFSPEQFCQLSHLLLDEVPQVRERFLLKLHKGLNRGIPNKCLPLDFMGFYALTGLWSDKRMKAMARQYMTSDITKRREYAKTLVGGAPASAIQPKVLNQLPNIIPDLMITFAMPVLTHCPNFTSHTDKDQLAEMQSCLTQILEPLIALKDTYCFGFYKEVIERMKNHQLATANDDNNVNVRMWALCDLAMSVLVSKTVNFEMRNFPTEPKIPSMYFKRMDDLTANNKNYLPPEMQAQQKKPVSGMNLIDEQQALAVNTRQKRRLKSSANLSPDFDVEPTEGLKSSFIDAMPAAASETRIQLPGLLEDSDEDREPAPKRTRNNTTKDE</sequence>
<proteinExistence type="predicted"/>
<comment type="caution">
    <text evidence="7">The sequence shown here is derived from an EMBL/GenBank/DDBJ whole genome shotgun (WGS) entry which is preliminary data.</text>
</comment>
<dbReference type="STRING" id="195883.A0A482X8Q4"/>
<dbReference type="InParanoid" id="A0A482X8Q4"/>
<evidence type="ECO:0000256" key="3">
    <source>
        <dbReference type="ARBA" id="ARBA00022776"/>
    </source>
</evidence>
<dbReference type="OrthoDB" id="200660at2759"/>
<keyword evidence="4" id="KW-0539">Nucleus</keyword>
<dbReference type="Gene3D" id="1.25.10.10">
    <property type="entry name" value="Leucine-rich Repeat Variant"/>
    <property type="match status" value="2"/>
</dbReference>
<dbReference type="AlphaFoldDB" id="A0A482X8Q4"/>
<keyword evidence="8" id="KW-1185">Reference proteome</keyword>
<evidence type="ECO:0000256" key="2">
    <source>
        <dbReference type="ARBA" id="ARBA00022618"/>
    </source>
</evidence>